<dbReference type="EMBL" id="LVLJ01004076">
    <property type="protein sequence ID" value="OAE18358.1"/>
    <property type="molecule type" value="Genomic_DNA"/>
</dbReference>
<keyword evidence="2" id="KW-1185">Reference proteome</keyword>
<name>A0A176VBS3_MARPO</name>
<sequence length="276" mass="30573">MAMSESEKAFWQCNRDSEFRKHVEEAAKLEPECPDGDPSPCSVLCAALRIAGSDFRSAVLSAPAVDSHAALRPSRRPFLKPVGIRGRTLYLSDAHSPFCRLAHFRRCREPGQKNLHLQRRLVDTSLVAALLPLNEPRHAEARPATSHETAALAAEAEAIGRASIQKNDRTKHESTTKAAHCSFRELLVKEREEGSTLDWEKRVAGLWSKIKVIKVLETSKDTKVKFEATLAIQTLVSNPEGAKETAHFGSHLKSILQQIKKSAWAAQDKLGTIFPV</sequence>
<organism evidence="1 2">
    <name type="scientific">Marchantia polymorpha subsp. ruderalis</name>
    <dbReference type="NCBI Taxonomy" id="1480154"/>
    <lineage>
        <taxon>Eukaryota</taxon>
        <taxon>Viridiplantae</taxon>
        <taxon>Streptophyta</taxon>
        <taxon>Embryophyta</taxon>
        <taxon>Marchantiophyta</taxon>
        <taxon>Marchantiopsida</taxon>
        <taxon>Marchantiidae</taxon>
        <taxon>Marchantiales</taxon>
        <taxon>Marchantiaceae</taxon>
        <taxon>Marchantia</taxon>
    </lineage>
</organism>
<evidence type="ECO:0000313" key="1">
    <source>
        <dbReference type="EMBL" id="OAE18358.1"/>
    </source>
</evidence>
<gene>
    <name evidence="1" type="ORF">AXG93_2727s1240</name>
</gene>
<reference evidence="1" key="1">
    <citation type="submission" date="2016-03" db="EMBL/GenBank/DDBJ databases">
        <title>Mechanisms controlling the formation of the plant cell surface in tip-growing cells are functionally conserved among land plants.</title>
        <authorList>
            <person name="Honkanen S."/>
            <person name="Jones V.A."/>
            <person name="Morieri G."/>
            <person name="Champion C."/>
            <person name="Hetherington A.J."/>
            <person name="Kelly S."/>
            <person name="Saint-Marcoux D."/>
            <person name="Proust H."/>
            <person name="Prescott H."/>
            <person name="Dolan L."/>
        </authorList>
    </citation>
    <scope>NUCLEOTIDE SEQUENCE [LARGE SCALE GENOMIC DNA]</scope>
    <source>
        <tissue evidence="1">Whole gametophyte</tissue>
    </source>
</reference>
<evidence type="ECO:0000313" key="2">
    <source>
        <dbReference type="Proteomes" id="UP000077202"/>
    </source>
</evidence>
<dbReference type="Proteomes" id="UP000077202">
    <property type="component" value="Unassembled WGS sequence"/>
</dbReference>
<accession>A0A176VBS3</accession>
<dbReference type="AlphaFoldDB" id="A0A176VBS3"/>
<proteinExistence type="predicted"/>
<protein>
    <submittedName>
        <fullName evidence="1">Uncharacterized protein</fullName>
    </submittedName>
</protein>
<comment type="caution">
    <text evidence="1">The sequence shown here is derived from an EMBL/GenBank/DDBJ whole genome shotgun (WGS) entry which is preliminary data.</text>
</comment>